<name>A0A8X6HTL1_TRICU</name>
<accession>A0A8X6HTL1</accession>
<keyword evidence="2" id="KW-1185">Reference proteome</keyword>
<reference evidence="1" key="1">
    <citation type="submission" date="2020-07" db="EMBL/GenBank/DDBJ databases">
        <title>Multicomponent nature underlies the extraordinary mechanical properties of spider dragline silk.</title>
        <authorList>
            <person name="Kono N."/>
            <person name="Nakamura H."/>
            <person name="Mori M."/>
            <person name="Yoshida Y."/>
            <person name="Ohtoshi R."/>
            <person name="Malay A.D."/>
            <person name="Moran D.A.P."/>
            <person name="Tomita M."/>
            <person name="Numata K."/>
            <person name="Arakawa K."/>
        </authorList>
    </citation>
    <scope>NUCLEOTIDE SEQUENCE</scope>
</reference>
<gene>
    <name evidence="1" type="primary">X975_22733</name>
    <name evidence="1" type="ORF">TNCT_714511</name>
</gene>
<proteinExistence type="predicted"/>
<dbReference type="Proteomes" id="UP000887116">
    <property type="component" value="Unassembled WGS sequence"/>
</dbReference>
<dbReference type="OrthoDB" id="5967017at2759"/>
<comment type="caution">
    <text evidence="1">The sequence shown here is derived from an EMBL/GenBank/DDBJ whole genome shotgun (WGS) entry which is preliminary data.</text>
</comment>
<sequence>MTRDSDKKEKEAEVKIVANNEAKLRAERTKLRRLLTVAANSFEDIHRNMNNEKNIDTQFSKVCKKVERLFKVDQKIKEIINFTDEEYDTMESYRDRFTEIIVIYEKSYNKNDESKSEISSEIAPDNLKLPKLSLKKYDLIPRSWIAFWSQFCRVHEDKNLREKDKFQCLLYSLKRKPTARNIAESYPSSKGNYLKLTDLYDKLGSYLRALETLNVATSNYAARLYPVVESCLPAEVLKALDRHRLNREVPEDLALEKEKVLENLTTFLRHEAEGEKHRILAENGFGSKTN</sequence>
<protein>
    <submittedName>
        <fullName evidence="1">Transposable element Tc1 transposase</fullName>
    </submittedName>
</protein>
<dbReference type="EMBL" id="BMAO01039194">
    <property type="protein sequence ID" value="GFR29684.1"/>
    <property type="molecule type" value="Genomic_DNA"/>
</dbReference>
<evidence type="ECO:0000313" key="1">
    <source>
        <dbReference type="EMBL" id="GFR29684.1"/>
    </source>
</evidence>
<dbReference type="AlphaFoldDB" id="A0A8X6HTL1"/>
<evidence type="ECO:0000313" key="2">
    <source>
        <dbReference type="Proteomes" id="UP000887116"/>
    </source>
</evidence>
<organism evidence="1 2">
    <name type="scientific">Trichonephila clavata</name>
    <name type="common">Joro spider</name>
    <name type="synonym">Nephila clavata</name>
    <dbReference type="NCBI Taxonomy" id="2740835"/>
    <lineage>
        <taxon>Eukaryota</taxon>
        <taxon>Metazoa</taxon>
        <taxon>Ecdysozoa</taxon>
        <taxon>Arthropoda</taxon>
        <taxon>Chelicerata</taxon>
        <taxon>Arachnida</taxon>
        <taxon>Araneae</taxon>
        <taxon>Araneomorphae</taxon>
        <taxon>Entelegynae</taxon>
        <taxon>Araneoidea</taxon>
        <taxon>Nephilidae</taxon>
        <taxon>Trichonephila</taxon>
    </lineage>
</organism>